<keyword evidence="2" id="KW-1133">Transmembrane helix</keyword>
<dbReference type="SUPFAM" id="SSF50998">
    <property type="entry name" value="Quinoprotein alcohol dehydrogenase-like"/>
    <property type="match status" value="1"/>
</dbReference>
<organism evidence="3 4">
    <name type="scientific">Kocuria marina</name>
    <dbReference type="NCBI Taxonomy" id="223184"/>
    <lineage>
        <taxon>Bacteria</taxon>
        <taxon>Bacillati</taxon>
        <taxon>Actinomycetota</taxon>
        <taxon>Actinomycetes</taxon>
        <taxon>Micrococcales</taxon>
        <taxon>Micrococcaceae</taxon>
        <taxon>Kocuria</taxon>
    </lineage>
</organism>
<dbReference type="EMBL" id="JROM01000046">
    <property type="protein sequence ID" value="KHE73765.1"/>
    <property type="molecule type" value="Genomic_DNA"/>
</dbReference>
<reference evidence="3 4" key="1">
    <citation type="submission" date="2014-09" db="EMBL/GenBank/DDBJ databases">
        <title>High-quality draft genome sequence of Kocuria marina SO9-6, an actinobacterium isolated from a copper mine.</title>
        <authorList>
            <person name="Castro D.B."/>
            <person name="Pereira L.B."/>
            <person name="Silva M.V."/>
            <person name="Silva B.P."/>
            <person name="Zanardi B.R."/>
            <person name="Carlos C."/>
            <person name="Belgini D.R."/>
            <person name="Limache E.G."/>
            <person name="Lacerda G.V."/>
            <person name="Nery M.B."/>
            <person name="Gomes M.B."/>
            <person name="Souza S."/>
            <person name="Silva T.M."/>
            <person name="Rodrigues V.D."/>
            <person name="Paulino L.C."/>
            <person name="Vicentini R."/>
            <person name="Ferraz L.F."/>
            <person name="Ottoboni L.M."/>
        </authorList>
    </citation>
    <scope>NUCLEOTIDE SEQUENCE [LARGE SCALE GENOMIC DNA]</scope>
    <source>
        <strain evidence="3 4">SO9-6</strain>
    </source>
</reference>
<sequence>MKLMNKSSAETRNAVKVPRFPVISLRATADQVIVEAPGVYEEFARDENQSLFEVAEPAALKASQTLGLRVCKVVATDAADDDATFELVADVDLGELQELSSYNGEPGQYEVVAHPEPENQPWYARLGGGRDRDRYGARGRGPLNRRTAAYVATAGLLAVAVAVPVSGVFRDEPEAQPEPYHAAPAQLPVQAPPGWGTYAGWHQSINQRAQPVIFDDVLLAPAGRKISALDPNTGEPKWSTDAGMEVSEFAPMTDTLIAVTDGKAVSLLDTSSRQVTATSMPKDGQIEFGYGDPVKMTPSSPVVHVLTDSGEWMKRTMPAGSEIAGAANGAVTAASTDGPSARVWSLTEDSAKLPKPATIAGVAGKDGKTSPVESCTGSFDTVLCQAKKGTATEWSSSKVGRKGSATSISRIHTAAFKGSSAAAATAPEVDHSTGSFLARGIWVTNEALVQVGSEAHIGGGRAVRSSQKESELLDPKGKTVATGTKTKAYPAAVSKQNTAIVVAADPSDPAATSVYGLPTNPKEGE</sequence>
<accession>A0A0B0DAF3</accession>
<evidence type="ECO:0000256" key="2">
    <source>
        <dbReference type="SAM" id="Phobius"/>
    </source>
</evidence>
<keyword evidence="2" id="KW-0812">Transmembrane</keyword>
<dbReference type="Proteomes" id="UP000030664">
    <property type="component" value="Unassembled WGS sequence"/>
</dbReference>
<dbReference type="InterPro" id="IPR011047">
    <property type="entry name" value="Quinoprotein_ADH-like_sf"/>
</dbReference>
<comment type="caution">
    <text evidence="3">The sequence shown here is derived from an EMBL/GenBank/DDBJ whole genome shotgun (WGS) entry which is preliminary data.</text>
</comment>
<proteinExistence type="predicted"/>
<name>A0A0B0DAF3_9MICC</name>
<dbReference type="AlphaFoldDB" id="A0A0B0DAF3"/>
<keyword evidence="2" id="KW-0472">Membrane</keyword>
<evidence type="ECO:0000313" key="3">
    <source>
        <dbReference type="EMBL" id="KHE73765.1"/>
    </source>
</evidence>
<feature type="region of interest" description="Disordered" evidence="1">
    <location>
        <begin position="460"/>
        <end position="481"/>
    </location>
</feature>
<feature type="transmembrane region" description="Helical" evidence="2">
    <location>
        <begin position="148"/>
        <end position="169"/>
    </location>
</feature>
<evidence type="ECO:0000256" key="1">
    <source>
        <dbReference type="SAM" id="MobiDB-lite"/>
    </source>
</evidence>
<dbReference type="Gene3D" id="2.130.10.10">
    <property type="entry name" value="YVTN repeat-like/Quinoprotein amine dehydrogenase"/>
    <property type="match status" value="1"/>
</dbReference>
<gene>
    <name evidence="3" type="ORF">AS25_10915</name>
</gene>
<protein>
    <submittedName>
        <fullName evidence="3">Uncharacterized protein</fullName>
    </submittedName>
</protein>
<evidence type="ECO:0000313" key="4">
    <source>
        <dbReference type="Proteomes" id="UP000030664"/>
    </source>
</evidence>
<dbReference type="RefSeq" id="WP_035965075.1">
    <property type="nucleotide sequence ID" value="NZ_JROM01000046.1"/>
</dbReference>
<dbReference type="InterPro" id="IPR015943">
    <property type="entry name" value="WD40/YVTN_repeat-like_dom_sf"/>
</dbReference>
<feature type="compositionally biased region" description="Basic and acidic residues" evidence="1">
    <location>
        <begin position="466"/>
        <end position="477"/>
    </location>
</feature>